<dbReference type="NCBIfam" id="TIGR01549">
    <property type="entry name" value="HAD-SF-IA-v1"/>
    <property type="match status" value="1"/>
</dbReference>
<dbReference type="InterPro" id="IPR023214">
    <property type="entry name" value="HAD_sf"/>
</dbReference>
<evidence type="ECO:0000256" key="2">
    <source>
        <dbReference type="ARBA" id="ARBA00001946"/>
    </source>
</evidence>
<dbReference type="SFLD" id="SFLDG01129">
    <property type="entry name" value="C1.5:_HAD__Beta-PGM__Phosphata"/>
    <property type="match status" value="1"/>
</dbReference>
<protein>
    <recommendedName>
        <fullName evidence="5 10">Phosphoglycolate phosphatase</fullName>
        <shortName evidence="10">PGP</shortName>
        <shortName evidence="10">PGPase</shortName>
        <ecNumber evidence="5 10">3.1.3.18</ecNumber>
    </recommendedName>
</protein>
<evidence type="ECO:0000256" key="6">
    <source>
        <dbReference type="ARBA" id="ARBA00022723"/>
    </source>
</evidence>
<evidence type="ECO:0000256" key="10">
    <source>
        <dbReference type="HAMAP-Rule" id="MF_00495"/>
    </source>
</evidence>
<dbReference type="Gene3D" id="1.10.150.240">
    <property type="entry name" value="Putative phosphatase, domain 2"/>
    <property type="match status" value="1"/>
</dbReference>
<dbReference type="Pfam" id="PF00702">
    <property type="entry name" value="Hydrolase"/>
    <property type="match status" value="1"/>
</dbReference>
<proteinExistence type="inferred from homology"/>
<dbReference type="GO" id="GO:0005975">
    <property type="term" value="P:carbohydrate metabolic process"/>
    <property type="evidence" value="ECO:0007669"/>
    <property type="project" value="InterPro"/>
</dbReference>
<dbReference type="NCBIfam" id="TIGR01662">
    <property type="entry name" value="HAD-SF-IIIA"/>
    <property type="match status" value="1"/>
</dbReference>
<feature type="active site" description="Nucleophile" evidence="10">
    <location>
        <position position="26"/>
    </location>
</feature>
<comment type="pathway">
    <text evidence="3 10">Organic acid metabolism; glycolate biosynthesis; glycolate from 2-phosphoglycolate: step 1/1.</text>
</comment>
<keyword evidence="6 10" id="KW-0479">Metal-binding</keyword>
<feature type="binding site" evidence="10">
    <location>
        <position position="28"/>
    </location>
    <ligand>
        <name>Mg(2+)</name>
        <dbReference type="ChEBI" id="CHEBI:18420"/>
    </ligand>
</feature>
<dbReference type="PANTHER" id="PTHR43434">
    <property type="entry name" value="PHOSPHOGLYCOLATE PHOSPHATASE"/>
    <property type="match status" value="1"/>
</dbReference>
<comment type="function">
    <text evidence="10">Specifically catalyzes the dephosphorylation of 2-phosphoglycolate. Is involved in the dissimilation of the intracellular 2-phosphoglycolate formed during the DNA repair of 3'-phosphoglycolate ends, a major class of DNA lesions induced by oxidative stress.</text>
</comment>
<dbReference type="InterPro" id="IPR036412">
    <property type="entry name" value="HAD-like_sf"/>
</dbReference>
<evidence type="ECO:0000313" key="12">
    <source>
        <dbReference type="Proteomes" id="UP000190135"/>
    </source>
</evidence>
<dbReference type="STRING" id="1365950.SAMN05428963_102203"/>
<comment type="catalytic activity">
    <reaction evidence="1 10">
        <text>2-phosphoglycolate + H2O = glycolate + phosphate</text>
        <dbReference type="Rhea" id="RHEA:14369"/>
        <dbReference type="ChEBI" id="CHEBI:15377"/>
        <dbReference type="ChEBI" id="CHEBI:29805"/>
        <dbReference type="ChEBI" id="CHEBI:43474"/>
        <dbReference type="ChEBI" id="CHEBI:58033"/>
        <dbReference type="EC" id="3.1.3.18"/>
    </reaction>
</comment>
<dbReference type="InterPro" id="IPR023198">
    <property type="entry name" value="PGP-like_dom2"/>
</dbReference>
<keyword evidence="12" id="KW-1185">Reference proteome</keyword>
<dbReference type="GO" id="GO:0046872">
    <property type="term" value="F:metal ion binding"/>
    <property type="evidence" value="ECO:0007669"/>
    <property type="project" value="UniProtKB-KW"/>
</dbReference>
<dbReference type="SUPFAM" id="SSF56784">
    <property type="entry name" value="HAD-like"/>
    <property type="match status" value="1"/>
</dbReference>
<dbReference type="GO" id="GO:0046295">
    <property type="term" value="P:glycolate biosynthetic process"/>
    <property type="evidence" value="ECO:0007669"/>
    <property type="project" value="UniProtKB-UniRule"/>
</dbReference>
<evidence type="ECO:0000256" key="4">
    <source>
        <dbReference type="ARBA" id="ARBA00006171"/>
    </source>
</evidence>
<organism evidence="11 12">
    <name type="scientific">Consotaella salsifontis</name>
    <dbReference type="NCBI Taxonomy" id="1365950"/>
    <lineage>
        <taxon>Bacteria</taxon>
        <taxon>Pseudomonadati</taxon>
        <taxon>Pseudomonadota</taxon>
        <taxon>Alphaproteobacteria</taxon>
        <taxon>Hyphomicrobiales</taxon>
        <taxon>Aurantimonadaceae</taxon>
        <taxon>Consotaella</taxon>
    </lineage>
</organism>
<dbReference type="GO" id="GO:0008967">
    <property type="term" value="F:phosphoglycolate phosphatase activity"/>
    <property type="evidence" value="ECO:0007669"/>
    <property type="project" value="UniProtKB-UniRule"/>
</dbReference>
<dbReference type="NCBIfam" id="TIGR01509">
    <property type="entry name" value="HAD-SF-IA-v3"/>
    <property type="match status" value="1"/>
</dbReference>
<dbReference type="FunFam" id="3.40.50.1000:FF:000022">
    <property type="entry name" value="Phosphoglycolate phosphatase"/>
    <property type="match status" value="1"/>
</dbReference>
<accession>A0A1T4MN54</accession>
<dbReference type="Proteomes" id="UP000190135">
    <property type="component" value="Unassembled WGS sequence"/>
</dbReference>
<dbReference type="SFLD" id="SFLDG01135">
    <property type="entry name" value="C1.5.6:_HAD__Beta-PGM__Phospha"/>
    <property type="match status" value="1"/>
</dbReference>
<evidence type="ECO:0000256" key="9">
    <source>
        <dbReference type="ARBA" id="ARBA00023277"/>
    </source>
</evidence>
<sequence length="243" mass="25881">MIASLDPPQNDKPRAREEWPRAALFDLDGTLVDSAPDLHEALNETLASYGEPPFTYEAVVKMIGAGVPKLIQRAYAGLGKTIDKATRDKVVKRFLAIYGPRATRLTTLNPGAAEATRALSQAGYRLAVVTNKNEAETETVLGHFGLGKLMDAVVGGDSGPPKKPHPGMLLLACERLGLSPEDAVFIGDGENDVEAAKAAGMPVIIVRGGYGLVPTEKLGATRVIDRLDELPAVLDEMAATRKK</sequence>
<evidence type="ECO:0000256" key="1">
    <source>
        <dbReference type="ARBA" id="ARBA00000830"/>
    </source>
</evidence>
<dbReference type="PRINTS" id="PR00413">
    <property type="entry name" value="HADHALOGNASE"/>
</dbReference>
<dbReference type="EMBL" id="FUXL01000002">
    <property type="protein sequence ID" value="SJZ68489.1"/>
    <property type="molecule type" value="Genomic_DNA"/>
</dbReference>
<dbReference type="HAMAP" id="MF_00495">
    <property type="entry name" value="GPH_hydrolase_bact"/>
    <property type="match status" value="1"/>
</dbReference>
<evidence type="ECO:0000256" key="7">
    <source>
        <dbReference type="ARBA" id="ARBA00022801"/>
    </source>
</evidence>
<comment type="cofactor">
    <cofactor evidence="2 10">
        <name>Mg(2+)</name>
        <dbReference type="ChEBI" id="CHEBI:18420"/>
    </cofactor>
</comment>
<evidence type="ECO:0000256" key="3">
    <source>
        <dbReference type="ARBA" id="ARBA00004818"/>
    </source>
</evidence>
<dbReference type="PANTHER" id="PTHR43434:SF1">
    <property type="entry name" value="PHOSPHOGLYCOLATE PHOSPHATASE"/>
    <property type="match status" value="1"/>
</dbReference>
<evidence type="ECO:0000256" key="8">
    <source>
        <dbReference type="ARBA" id="ARBA00022842"/>
    </source>
</evidence>
<dbReference type="EC" id="3.1.3.18" evidence="5 10"/>
<dbReference type="GO" id="GO:0006281">
    <property type="term" value="P:DNA repair"/>
    <property type="evidence" value="ECO:0007669"/>
    <property type="project" value="TreeGrafter"/>
</dbReference>
<evidence type="ECO:0000313" key="11">
    <source>
        <dbReference type="EMBL" id="SJZ68489.1"/>
    </source>
</evidence>
<dbReference type="Gene3D" id="3.40.50.1000">
    <property type="entry name" value="HAD superfamily/HAD-like"/>
    <property type="match status" value="1"/>
</dbReference>
<comment type="similarity">
    <text evidence="4 10">Belongs to the HAD-like hydrolase superfamily. CbbY/CbbZ/Gph/YieH family.</text>
</comment>
<dbReference type="OrthoDB" id="9793014at2"/>
<dbReference type="InterPro" id="IPR006439">
    <property type="entry name" value="HAD-SF_hydro_IA"/>
</dbReference>
<keyword evidence="8 10" id="KW-0460">Magnesium</keyword>
<dbReference type="RefSeq" id="WP_078706896.1">
    <property type="nucleotide sequence ID" value="NZ_FUXL01000002.1"/>
</dbReference>
<feature type="binding site" evidence="10">
    <location>
        <position position="188"/>
    </location>
    <ligand>
        <name>Mg(2+)</name>
        <dbReference type="ChEBI" id="CHEBI:18420"/>
    </ligand>
</feature>
<dbReference type="GO" id="GO:0005829">
    <property type="term" value="C:cytosol"/>
    <property type="evidence" value="ECO:0007669"/>
    <property type="project" value="TreeGrafter"/>
</dbReference>
<reference evidence="11 12" key="1">
    <citation type="submission" date="2017-02" db="EMBL/GenBank/DDBJ databases">
        <authorList>
            <person name="Peterson S.W."/>
        </authorList>
    </citation>
    <scope>NUCLEOTIDE SEQUENCE [LARGE SCALE GENOMIC DNA]</scope>
    <source>
        <strain evidence="11 12">USBA 369</strain>
    </source>
</reference>
<dbReference type="InterPro" id="IPR037512">
    <property type="entry name" value="PGPase_prok"/>
</dbReference>
<keyword evidence="9 10" id="KW-0119">Carbohydrate metabolism</keyword>
<dbReference type="UniPathway" id="UPA00865">
    <property type="reaction ID" value="UER00834"/>
</dbReference>
<dbReference type="InterPro" id="IPR006549">
    <property type="entry name" value="HAD-SF_hydro_IIIA"/>
</dbReference>
<dbReference type="SFLD" id="SFLDS00003">
    <property type="entry name" value="Haloacid_Dehalogenase"/>
    <property type="match status" value="1"/>
</dbReference>
<evidence type="ECO:0000256" key="5">
    <source>
        <dbReference type="ARBA" id="ARBA00013078"/>
    </source>
</evidence>
<feature type="binding site" evidence="10">
    <location>
        <position position="26"/>
    </location>
    <ligand>
        <name>Mg(2+)</name>
        <dbReference type="ChEBI" id="CHEBI:18420"/>
    </ligand>
</feature>
<gene>
    <name evidence="11" type="ORF">SAMN05428963_102203</name>
</gene>
<dbReference type="NCBIfam" id="TIGR01449">
    <property type="entry name" value="PGP_bact"/>
    <property type="match status" value="1"/>
</dbReference>
<name>A0A1T4MN54_9HYPH</name>
<dbReference type="AlphaFoldDB" id="A0A1T4MN54"/>
<keyword evidence="7 10" id="KW-0378">Hydrolase</keyword>
<dbReference type="InterPro" id="IPR050155">
    <property type="entry name" value="HAD-like_hydrolase_sf"/>
</dbReference>